<gene>
    <name evidence="2" type="ORF">COU15_02860</name>
</gene>
<evidence type="ECO:0000256" key="1">
    <source>
        <dbReference type="SAM" id="MobiDB-lite"/>
    </source>
</evidence>
<dbReference type="AlphaFoldDB" id="A0A2H0UF05"/>
<dbReference type="Gene3D" id="1.10.10.10">
    <property type="entry name" value="Winged helix-like DNA-binding domain superfamily/Winged helix DNA-binding domain"/>
    <property type="match status" value="1"/>
</dbReference>
<protein>
    <recommendedName>
        <fullName evidence="4">HTH deoR-type domain-containing protein</fullName>
    </recommendedName>
</protein>
<proteinExistence type="predicted"/>
<dbReference type="InterPro" id="IPR036388">
    <property type="entry name" value="WH-like_DNA-bd_sf"/>
</dbReference>
<evidence type="ECO:0000313" key="3">
    <source>
        <dbReference type="Proteomes" id="UP000229315"/>
    </source>
</evidence>
<dbReference type="Proteomes" id="UP000229315">
    <property type="component" value="Unassembled WGS sequence"/>
</dbReference>
<feature type="region of interest" description="Disordered" evidence="1">
    <location>
        <begin position="149"/>
        <end position="189"/>
    </location>
</feature>
<evidence type="ECO:0000313" key="2">
    <source>
        <dbReference type="EMBL" id="PIR85004.1"/>
    </source>
</evidence>
<name>A0A2H0UF05_9BACT</name>
<comment type="caution">
    <text evidence="2">The sequence shown here is derived from an EMBL/GenBank/DDBJ whole genome shotgun (WGS) entry which is preliminary data.</text>
</comment>
<dbReference type="EMBL" id="PFBH01000017">
    <property type="protein sequence ID" value="PIR85004.1"/>
    <property type="molecule type" value="Genomic_DNA"/>
</dbReference>
<reference evidence="3" key="1">
    <citation type="submission" date="2017-09" db="EMBL/GenBank/DDBJ databases">
        <title>Depth-based differentiation of microbial function through sediment-hosted aquifers and enrichment of novel symbionts in the deep terrestrial subsurface.</title>
        <authorList>
            <person name="Probst A.J."/>
            <person name="Ladd B."/>
            <person name="Jarett J.K."/>
            <person name="Geller-Mcgrath D.E."/>
            <person name="Sieber C.M.K."/>
            <person name="Emerson J.B."/>
            <person name="Anantharaman K."/>
            <person name="Thomas B.C."/>
            <person name="Malmstrom R."/>
            <person name="Stieglmeier M."/>
            <person name="Klingl A."/>
            <person name="Woyke T."/>
            <person name="Ryan C.M."/>
            <person name="Banfield J.F."/>
        </authorList>
    </citation>
    <scope>NUCLEOTIDE SEQUENCE [LARGE SCALE GENOMIC DNA]</scope>
</reference>
<sequence>MSYSNKSKKDISLSKNNVSFYNALGQFLKNDHHNFVVQKSEKLASALYIVTGFIGEDDPLRKRLRTCAIDLVSASMKPQKTSSSDSHRDYFASQCMEISTMLNLAEKAGVVSPMNAKILCDEYGSLASFVTTHHDKVFHTAQLDKDSTKTKVRPSLSYKTDKSKGHTGSTIKDTMQNVRESPVSDKREERRRKIMEVLDIKDKINISDATNAVPEYSEKTVQRELTDLVREGALIKEGERRWSTYKKAF</sequence>
<evidence type="ECO:0008006" key="4">
    <source>
        <dbReference type="Google" id="ProtNLM"/>
    </source>
</evidence>
<organism evidence="2 3">
    <name type="scientific">Candidatus Kaiserbacteria bacterium CG10_big_fil_rev_8_21_14_0_10_45_20</name>
    <dbReference type="NCBI Taxonomy" id="1974607"/>
    <lineage>
        <taxon>Bacteria</taxon>
        <taxon>Candidatus Kaiseribacteriota</taxon>
    </lineage>
</organism>
<feature type="compositionally biased region" description="Polar residues" evidence="1">
    <location>
        <begin position="166"/>
        <end position="179"/>
    </location>
</feature>
<accession>A0A2H0UF05</accession>